<feature type="transmembrane region" description="Helical" evidence="1">
    <location>
        <begin position="44"/>
        <end position="63"/>
    </location>
</feature>
<keyword evidence="1" id="KW-1133">Transmembrane helix</keyword>
<dbReference type="RefSeq" id="WP_382350148.1">
    <property type="nucleotide sequence ID" value="NZ_JBHSMC010000011.1"/>
</dbReference>
<comment type="caution">
    <text evidence="3">The sequence shown here is derived from an EMBL/GenBank/DDBJ whole genome shotgun (WGS) entry which is preliminary data.</text>
</comment>
<evidence type="ECO:0000259" key="2">
    <source>
        <dbReference type="Pfam" id="PF18902"/>
    </source>
</evidence>
<keyword evidence="1" id="KW-0472">Membrane</keyword>
<evidence type="ECO:0000256" key="1">
    <source>
        <dbReference type="SAM" id="Phobius"/>
    </source>
</evidence>
<keyword evidence="4" id="KW-1185">Reference proteome</keyword>
<feature type="domain" description="DUF5658" evidence="2">
    <location>
        <begin position="7"/>
        <end position="95"/>
    </location>
</feature>
<feature type="transmembrane region" description="Helical" evidence="1">
    <location>
        <begin position="75"/>
        <end position="95"/>
    </location>
</feature>
<feature type="transmembrane region" description="Helical" evidence="1">
    <location>
        <begin position="7"/>
        <end position="28"/>
    </location>
</feature>
<gene>
    <name evidence="3" type="ORF">ACFPM4_08495</name>
</gene>
<dbReference type="Proteomes" id="UP001596147">
    <property type="component" value="Unassembled WGS sequence"/>
</dbReference>
<proteinExistence type="predicted"/>
<organism evidence="3 4">
    <name type="scientific">Lederbergia graminis</name>
    <dbReference type="NCBI Taxonomy" id="735518"/>
    <lineage>
        <taxon>Bacteria</taxon>
        <taxon>Bacillati</taxon>
        <taxon>Bacillota</taxon>
        <taxon>Bacilli</taxon>
        <taxon>Bacillales</taxon>
        <taxon>Bacillaceae</taxon>
        <taxon>Lederbergia</taxon>
    </lineage>
</organism>
<keyword evidence="1" id="KW-0812">Transmembrane</keyword>
<accession>A0ABW0LJX3</accession>
<dbReference type="InterPro" id="IPR043717">
    <property type="entry name" value="DUF5658"/>
</dbReference>
<dbReference type="Pfam" id="PF18902">
    <property type="entry name" value="DUF5658"/>
    <property type="match status" value="1"/>
</dbReference>
<reference evidence="4" key="1">
    <citation type="journal article" date="2019" name="Int. J. Syst. Evol. Microbiol.">
        <title>The Global Catalogue of Microorganisms (GCM) 10K type strain sequencing project: providing services to taxonomists for standard genome sequencing and annotation.</title>
        <authorList>
            <consortium name="The Broad Institute Genomics Platform"/>
            <consortium name="The Broad Institute Genome Sequencing Center for Infectious Disease"/>
            <person name="Wu L."/>
            <person name="Ma J."/>
        </authorList>
    </citation>
    <scope>NUCLEOTIDE SEQUENCE [LARGE SCALE GENOMIC DNA]</scope>
    <source>
        <strain evidence="4">CGMCC 1.12237</strain>
    </source>
</reference>
<name>A0ABW0LJX3_9BACI</name>
<evidence type="ECO:0000313" key="4">
    <source>
        <dbReference type="Proteomes" id="UP001596147"/>
    </source>
</evidence>
<protein>
    <submittedName>
        <fullName evidence="3">DUF5658 family protein</fullName>
    </submittedName>
</protein>
<dbReference type="EMBL" id="JBHSMC010000011">
    <property type="protein sequence ID" value="MFC5464791.1"/>
    <property type="molecule type" value="Genomic_DNA"/>
</dbReference>
<sequence length="101" mass="11530">MKLLFPYIALLNLVDGILTFIGLQLHFIDESNPLMQFLYSSDPYLFLAVKLALSFLLVSFVVLKKMPTSSLVKRLSIFACFGYTLVMCIHCYWIVDSVTIL</sequence>
<evidence type="ECO:0000313" key="3">
    <source>
        <dbReference type="EMBL" id="MFC5464791.1"/>
    </source>
</evidence>